<name>A0A5B7G4P9_PORTR</name>
<accession>A0A5B7G4P9</accession>
<sequence length="391" mass="44237">MRLVWVKAHEVRAVATSALFMKIRCIPAILRAGTWKSMSTFASFDLRDITHRYLDTFSLGPVVSVLRFYVLSTMGFEVLGPFSGRELLCSSHSSGFVPLSWDTSAAPTSGYGLRLVAQEDDHPLVEQEVNRINGALALLGHANHKNNLVRRFVMKREINQKYSHLCFDKWPMSCMLFGDDVSQSAKQIEDTEKLEHKFAAKKNPVPWRFTGGRSRGFWENPLEVLLAKVPALWTAEGLQGWPTAIPGSSGPRLKKRQGPGSVQALTLTEVSNNFEAGRLHKFVNVWRQITKDPVILDTVLHCHLDINNSDIKHLFSGERTYRFSLEEQLIIGEEIKKLLGLKVLVITQRKEAQLLSPIFLRPKKNGGYKMVPNLKRTKQLHPLQTFQNGKL</sequence>
<gene>
    <name evidence="1" type="ORF">E2C01_049081</name>
</gene>
<reference evidence="1 2" key="1">
    <citation type="submission" date="2019-05" db="EMBL/GenBank/DDBJ databases">
        <title>Another draft genome of Portunus trituberculatus and its Hox gene families provides insights of decapod evolution.</title>
        <authorList>
            <person name="Jeong J.-H."/>
            <person name="Song I."/>
            <person name="Kim S."/>
            <person name="Choi T."/>
            <person name="Kim D."/>
            <person name="Ryu S."/>
            <person name="Kim W."/>
        </authorList>
    </citation>
    <scope>NUCLEOTIDE SEQUENCE [LARGE SCALE GENOMIC DNA]</scope>
    <source>
        <tissue evidence="1">Muscle</tissue>
    </source>
</reference>
<dbReference type="EMBL" id="VSRR010012930">
    <property type="protein sequence ID" value="MPC55150.1"/>
    <property type="molecule type" value="Genomic_DNA"/>
</dbReference>
<dbReference type="PANTHER" id="PTHR34239:SF2">
    <property type="entry name" value="TRANSPOSABLE ELEMENT P TRANSPOSASE_THAP9 CONSERVED DOMAIN-CONTAINING PROTEIN"/>
    <property type="match status" value="1"/>
</dbReference>
<dbReference type="Proteomes" id="UP000324222">
    <property type="component" value="Unassembled WGS sequence"/>
</dbReference>
<organism evidence="1 2">
    <name type="scientific">Portunus trituberculatus</name>
    <name type="common">Swimming crab</name>
    <name type="synonym">Neptunus trituberculatus</name>
    <dbReference type="NCBI Taxonomy" id="210409"/>
    <lineage>
        <taxon>Eukaryota</taxon>
        <taxon>Metazoa</taxon>
        <taxon>Ecdysozoa</taxon>
        <taxon>Arthropoda</taxon>
        <taxon>Crustacea</taxon>
        <taxon>Multicrustacea</taxon>
        <taxon>Malacostraca</taxon>
        <taxon>Eumalacostraca</taxon>
        <taxon>Eucarida</taxon>
        <taxon>Decapoda</taxon>
        <taxon>Pleocyemata</taxon>
        <taxon>Brachyura</taxon>
        <taxon>Eubrachyura</taxon>
        <taxon>Portunoidea</taxon>
        <taxon>Portunidae</taxon>
        <taxon>Portuninae</taxon>
        <taxon>Portunus</taxon>
    </lineage>
</organism>
<dbReference type="OrthoDB" id="7701249at2759"/>
<evidence type="ECO:0000313" key="2">
    <source>
        <dbReference type="Proteomes" id="UP000324222"/>
    </source>
</evidence>
<dbReference type="PANTHER" id="PTHR34239">
    <property type="entry name" value="APPLE DOMAIN-CONTAINING PROTEIN"/>
    <property type="match status" value="1"/>
</dbReference>
<keyword evidence="2" id="KW-1185">Reference proteome</keyword>
<dbReference type="AlphaFoldDB" id="A0A5B7G4P9"/>
<proteinExistence type="predicted"/>
<evidence type="ECO:0000313" key="1">
    <source>
        <dbReference type="EMBL" id="MPC55150.1"/>
    </source>
</evidence>
<comment type="caution">
    <text evidence="1">The sequence shown here is derived from an EMBL/GenBank/DDBJ whole genome shotgun (WGS) entry which is preliminary data.</text>
</comment>
<protein>
    <submittedName>
        <fullName evidence="1">Uncharacterized protein</fullName>
    </submittedName>
</protein>